<accession>A0A9Q3HIX0</accession>
<dbReference type="PANTHER" id="PTHR24559:SF444">
    <property type="entry name" value="REVERSE TRANSCRIPTASE DOMAIN-CONTAINING PROTEIN"/>
    <property type="match status" value="1"/>
</dbReference>
<evidence type="ECO:0000313" key="3">
    <source>
        <dbReference type="Proteomes" id="UP000765509"/>
    </source>
</evidence>
<feature type="domain" description="Reverse transcriptase" evidence="1">
    <location>
        <begin position="231"/>
        <end position="322"/>
    </location>
</feature>
<keyword evidence="3" id="KW-1185">Reference proteome</keyword>
<dbReference type="Proteomes" id="UP000765509">
    <property type="component" value="Unassembled WGS sequence"/>
</dbReference>
<reference evidence="2" key="1">
    <citation type="submission" date="2021-03" db="EMBL/GenBank/DDBJ databases">
        <title>Draft genome sequence of rust myrtle Austropuccinia psidii MF-1, a brazilian biotype.</title>
        <authorList>
            <person name="Quecine M.C."/>
            <person name="Pachon D.M.R."/>
            <person name="Bonatelli M.L."/>
            <person name="Correr F.H."/>
            <person name="Franceschini L.M."/>
            <person name="Leite T.F."/>
            <person name="Margarido G.R.A."/>
            <person name="Almeida C.A."/>
            <person name="Ferrarezi J.A."/>
            <person name="Labate C.A."/>
        </authorList>
    </citation>
    <scope>NUCLEOTIDE SEQUENCE</scope>
    <source>
        <strain evidence="2">MF-1</strain>
    </source>
</reference>
<dbReference type="AlphaFoldDB" id="A0A9Q3HIX0"/>
<dbReference type="InterPro" id="IPR000477">
    <property type="entry name" value="RT_dom"/>
</dbReference>
<dbReference type="EMBL" id="AVOT02019470">
    <property type="protein sequence ID" value="MBW0507026.1"/>
    <property type="molecule type" value="Genomic_DNA"/>
</dbReference>
<dbReference type="CDD" id="cd01647">
    <property type="entry name" value="RT_LTR"/>
    <property type="match status" value="1"/>
</dbReference>
<dbReference type="Pfam" id="PF00078">
    <property type="entry name" value="RVT_1"/>
    <property type="match status" value="1"/>
</dbReference>
<dbReference type="SUPFAM" id="SSF56672">
    <property type="entry name" value="DNA/RNA polymerases"/>
    <property type="match status" value="1"/>
</dbReference>
<dbReference type="Gene3D" id="3.10.10.10">
    <property type="entry name" value="HIV Type 1 Reverse Transcriptase, subunit A, domain 1"/>
    <property type="match status" value="1"/>
</dbReference>
<dbReference type="PANTHER" id="PTHR24559">
    <property type="entry name" value="TRANSPOSON TY3-I GAG-POL POLYPROTEIN"/>
    <property type="match status" value="1"/>
</dbReference>
<comment type="caution">
    <text evidence="2">The sequence shown here is derived from an EMBL/GenBank/DDBJ whole genome shotgun (WGS) entry which is preliminary data.</text>
</comment>
<evidence type="ECO:0000259" key="1">
    <source>
        <dbReference type="Pfam" id="PF00078"/>
    </source>
</evidence>
<evidence type="ECO:0000313" key="2">
    <source>
        <dbReference type="EMBL" id="MBW0507026.1"/>
    </source>
</evidence>
<dbReference type="InterPro" id="IPR053134">
    <property type="entry name" value="RNA-dir_DNA_polymerase"/>
</dbReference>
<protein>
    <recommendedName>
        <fullName evidence="1">Reverse transcriptase domain-containing protein</fullName>
    </recommendedName>
</protein>
<name>A0A9Q3HIX0_9BASI</name>
<dbReference type="InterPro" id="IPR043502">
    <property type="entry name" value="DNA/RNA_pol_sf"/>
</dbReference>
<gene>
    <name evidence="2" type="ORF">O181_046741</name>
</gene>
<proteinExistence type="predicted"/>
<sequence>MEYINGTATKITVCTDSAQHPLIIDSGAHCSIVARNYLDNHLPNWKNQLLPTKAKNFKSASGKMTSIGTTIKKTIIPHRKGNIRLKPEFVGLDDAHIQGFLLGTDYLRMYGIEIYNMNEFRGGRFSTTLTSKHKLSLLNILRNNRPAFAICEEPLHKIRGNQIELYLDVERPYPPILRRTPYPASLETRKEIEKHINELLDMEVIRKIGHNKIVEITTPVLITCHDANSRLCGDFRALNNYTKAERYPIPRIPHALDKLAKARYIPKTDCMKGFHQNGVETNSMKLLRIICHMGIYEYPRMPFGIKNEPAPFQRMMDTIFKEEIL</sequence>
<organism evidence="2 3">
    <name type="scientific">Austropuccinia psidii MF-1</name>
    <dbReference type="NCBI Taxonomy" id="1389203"/>
    <lineage>
        <taxon>Eukaryota</taxon>
        <taxon>Fungi</taxon>
        <taxon>Dikarya</taxon>
        <taxon>Basidiomycota</taxon>
        <taxon>Pucciniomycotina</taxon>
        <taxon>Pucciniomycetes</taxon>
        <taxon>Pucciniales</taxon>
        <taxon>Sphaerophragmiaceae</taxon>
        <taxon>Austropuccinia</taxon>
    </lineage>
</organism>